<dbReference type="AlphaFoldDB" id="A0A9P5VP77"/>
<feature type="compositionally biased region" description="Low complexity" evidence="1">
    <location>
        <begin position="248"/>
        <end position="261"/>
    </location>
</feature>
<proteinExistence type="predicted"/>
<name>A0A9P5VP77_9FUNG</name>
<feature type="compositionally biased region" description="Basic and acidic residues" evidence="1">
    <location>
        <begin position="428"/>
        <end position="443"/>
    </location>
</feature>
<gene>
    <name evidence="2" type="ORF">BG006_000969</name>
</gene>
<organism evidence="2 3">
    <name type="scientific">Podila minutissima</name>
    <dbReference type="NCBI Taxonomy" id="64525"/>
    <lineage>
        <taxon>Eukaryota</taxon>
        <taxon>Fungi</taxon>
        <taxon>Fungi incertae sedis</taxon>
        <taxon>Mucoromycota</taxon>
        <taxon>Mortierellomycotina</taxon>
        <taxon>Mortierellomycetes</taxon>
        <taxon>Mortierellales</taxon>
        <taxon>Mortierellaceae</taxon>
        <taxon>Podila</taxon>
    </lineage>
</organism>
<feature type="region of interest" description="Disordered" evidence="1">
    <location>
        <begin position="421"/>
        <end position="445"/>
    </location>
</feature>
<keyword evidence="3" id="KW-1185">Reference proteome</keyword>
<sequence length="531" mass="56415">MAHTHTPIQITESNTLQELATISENAVAHLTTDQQKIWPDKNLPMTTLGELKVHSPTAAAAVHHDTAIAKAKATPTPLKAATTLPKAKPTYRSVSYSSHKIASSSFKRVSMGDKTMHTLPKGASNDSTMRKAISTSINQPKLASANVESLSTSATTTATATSTKDLASLTRDTSAIPVYFAPATRGVWTMTEQLSTKAKTTDATTMTEELSAKTADATFMIEGAATMTDEAGTLAKDISHTRTTATMSEVSSSTCSPSSSSKQAPQGAQILQEEAVSSHVKCTTITGSQIDGRPRVLSDITSSVNLPSSAHMQSGADSSNPICIDFSDDAPPVKSAPATPAPIVSVVSCVNKLPNSSDLPVRHYGTISMNNVSPRVGTSPTTTATAIAKTPDSSTWYREQVEYHKRMVTLYERAIELSDLPTNSDKAGVGDKDTGSVKRKQEQDVDMDDDAPLAVTNRNKRQRLLDVVGCGLVVLGAVGFAMAVPSAPAEDWFSLAGQQDTNVLPIFGHYLQPPVALLLDWPRSGTRYDLD</sequence>
<comment type="caution">
    <text evidence="2">The sequence shown here is derived from an EMBL/GenBank/DDBJ whole genome shotgun (WGS) entry which is preliminary data.</text>
</comment>
<accession>A0A9P5VP77</accession>
<reference evidence="2" key="1">
    <citation type="journal article" date="2020" name="Fungal Divers.">
        <title>Resolving the Mortierellaceae phylogeny through synthesis of multi-gene phylogenetics and phylogenomics.</title>
        <authorList>
            <person name="Vandepol N."/>
            <person name="Liber J."/>
            <person name="Desiro A."/>
            <person name="Na H."/>
            <person name="Kennedy M."/>
            <person name="Barry K."/>
            <person name="Grigoriev I.V."/>
            <person name="Miller A.N."/>
            <person name="O'Donnell K."/>
            <person name="Stajich J.E."/>
            <person name="Bonito G."/>
        </authorList>
    </citation>
    <scope>NUCLEOTIDE SEQUENCE</scope>
    <source>
        <strain evidence="2">NVP1</strain>
    </source>
</reference>
<evidence type="ECO:0000256" key="1">
    <source>
        <dbReference type="SAM" id="MobiDB-lite"/>
    </source>
</evidence>
<evidence type="ECO:0000313" key="3">
    <source>
        <dbReference type="Proteomes" id="UP000696485"/>
    </source>
</evidence>
<dbReference type="EMBL" id="JAAAUY010000118">
    <property type="protein sequence ID" value="KAF9335042.1"/>
    <property type="molecule type" value="Genomic_DNA"/>
</dbReference>
<dbReference type="Proteomes" id="UP000696485">
    <property type="component" value="Unassembled WGS sequence"/>
</dbReference>
<evidence type="ECO:0000313" key="2">
    <source>
        <dbReference type="EMBL" id="KAF9335042.1"/>
    </source>
</evidence>
<feature type="region of interest" description="Disordered" evidence="1">
    <location>
        <begin position="243"/>
        <end position="270"/>
    </location>
</feature>
<protein>
    <submittedName>
        <fullName evidence="2">Uncharacterized protein</fullName>
    </submittedName>
</protein>